<protein>
    <submittedName>
        <fullName evidence="3">UDP-glucose 4-epimerase</fullName>
    </submittedName>
</protein>
<gene>
    <name evidence="3" type="ORF">COT81_01200</name>
</gene>
<comment type="similarity">
    <text evidence="1">Belongs to the NAD(P)-dependent epimerase/dehydratase family.</text>
</comment>
<dbReference type="SUPFAM" id="SSF51735">
    <property type="entry name" value="NAD(P)-binding Rossmann-fold domains"/>
    <property type="match status" value="1"/>
</dbReference>
<dbReference type="InterPro" id="IPR036291">
    <property type="entry name" value="NAD(P)-bd_dom_sf"/>
</dbReference>
<dbReference type="InterPro" id="IPR001509">
    <property type="entry name" value="Epimerase_deHydtase"/>
</dbReference>
<evidence type="ECO:0000313" key="3">
    <source>
        <dbReference type="EMBL" id="PIS05380.1"/>
    </source>
</evidence>
<dbReference type="PRINTS" id="PR01713">
    <property type="entry name" value="NUCEPIMERASE"/>
</dbReference>
<dbReference type="Pfam" id="PF01370">
    <property type="entry name" value="Epimerase"/>
    <property type="match status" value="1"/>
</dbReference>
<accession>A0A2H0W400</accession>
<dbReference type="Gene3D" id="3.90.25.10">
    <property type="entry name" value="UDP-galactose 4-epimerase, domain 1"/>
    <property type="match status" value="1"/>
</dbReference>
<dbReference type="Gene3D" id="3.40.50.720">
    <property type="entry name" value="NAD(P)-binding Rossmann-like Domain"/>
    <property type="match status" value="1"/>
</dbReference>
<evidence type="ECO:0000313" key="4">
    <source>
        <dbReference type="Proteomes" id="UP000230935"/>
    </source>
</evidence>
<feature type="domain" description="NAD-dependent epimerase/dehydratase" evidence="2">
    <location>
        <begin position="5"/>
        <end position="235"/>
    </location>
</feature>
<organism evidence="3 4">
    <name type="scientific">Candidatus Buchananbacteria bacterium CG10_big_fil_rev_8_21_14_0_10_42_9</name>
    <dbReference type="NCBI Taxonomy" id="1974526"/>
    <lineage>
        <taxon>Bacteria</taxon>
        <taxon>Candidatus Buchananiibacteriota</taxon>
    </lineage>
</organism>
<reference evidence="4" key="1">
    <citation type="submission" date="2017-09" db="EMBL/GenBank/DDBJ databases">
        <title>Depth-based differentiation of microbial function through sediment-hosted aquifers and enrichment of novel symbionts in the deep terrestrial subsurface.</title>
        <authorList>
            <person name="Probst A.J."/>
            <person name="Ladd B."/>
            <person name="Jarett J.K."/>
            <person name="Geller-Mcgrath D.E."/>
            <person name="Sieber C.M.K."/>
            <person name="Emerson J.B."/>
            <person name="Anantharaman K."/>
            <person name="Thomas B.C."/>
            <person name="Malmstrom R."/>
            <person name="Stieglmeier M."/>
            <person name="Klingl A."/>
            <person name="Woyke T."/>
            <person name="Ryan C.M."/>
            <person name="Banfield J.F."/>
        </authorList>
    </citation>
    <scope>NUCLEOTIDE SEQUENCE [LARGE SCALE GENOMIC DNA]</scope>
</reference>
<dbReference type="EMBL" id="PEZZ01000007">
    <property type="protein sequence ID" value="PIS05380.1"/>
    <property type="molecule type" value="Genomic_DNA"/>
</dbReference>
<evidence type="ECO:0000256" key="1">
    <source>
        <dbReference type="ARBA" id="ARBA00007637"/>
    </source>
</evidence>
<proteinExistence type="inferred from homology"/>
<dbReference type="Proteomes" id="UP000230935">
    <property type="component" value="Unassembled WGS sequence"/>
</dbReference>
<name>A0A2H0W400_9BACT</name>
<evidence type="ECO:0000259" key="2">
    <source>
        <dbReference type="Pfam" id="PF01370"/>
    </source>
</evidence>
<dbReference type="AlphaFoldDB" id="A0A2H0W400"/>
<comment type="caution">
    <text evidence="3">The sequence shown here is derived from an EMBL/GenBank/DDBJ whole genome shotgun (WGS) entry which is preliminary data.</text>
</comment>
<sequence>MPKSLVTGGAGFIGSHIADALIERGHEVVVVDNLVTGAKENVNSKAKFVELDIVDQKLGDLMIQEKFDYVFHSAAQIDLRKSIDDPVMDANTNILGAINVIHESQKAGAKKFIFSSSGGAMYGEAKKLPTRESAENPLSPYGIAKKTIELYLAAYFDMYHMPYVSLRYANIYGPRQSTLGEAGVVAALASRILSDKECVIFGDGAQTRDFTYVGDVVEANMLAMESDFIGSVNIGTAKEISINDLAQLIQQAAGTSVVIPHKEARFGDVLRSCLDSKLAKKELGWQPLTKIKDGIQLTVDWFKAK</sequence>
<dbReference type="PANTHER" id="PTHR43000">
    <property type="entry name" value="DTDP-D-GLUCOSE 4,6-DEHYDRATASE-RELATED"/>
    <property type="match status" value="1"/>
</dbReference>